<comment type="subcellular location">
    <subcellularLocation>
        <location evidence="1">Cytoplasm</location>
    </subcellularLocation>
</comment>
<dbReference type="GO" id="GO:0042273">
    <property type="term" value="P:ribosomal large subunit biogenesis"/>
    <property type="evidence" value="ECO:0007669"/>
    <property type="project" value="TreeGrafter"/>
</dbReference>
<feature type="compositionally biased region" description="Polar residues" evidence="9">
    <location>
        <begin position="358"/>
        <end position="374"/>
    </location>
</feature>
<proteinExistence type="inferred from homology"/>
<evidence type="ECO:0000256" key="4">
    <source>
        <dbReference type="ARBA" id="ARBA00022723"/>
    </source>
</evidence>
<dbReference type="InterPro" id="IPR036236">
    <property type="entry name" value="Znf_C2H2_sf"/>
</dbReference>
<keyword evidence="3" id="KW-0690">Ribosome biogenesis</keyword>
<dbReference type="SUPFAM" id="SSF57667">
    <property type="entry name" value="beta-beta-alpha zinc fingers"/>
    <property type="match status" value="3"/>
</dbReference>
<dbReference type="InterPro" id="IPR003604">
    <property type="entry name" value="Matrin/U1-like-C_Znf_C2H2"/>
</dbReference>
<feature type="domain" description="C2H2-type" evidence="10">
    <location>
        <begin position="11"/>
        <end position="33"/>
    </location>
</feature>
<keyword evidence="5" id="KW-0677">Repeat</keyword>
<keyword evidence="7" id="KW-0862">Zinc</keyword>
<evidence type="ECO:0000256" key="6">
    <source>
        <dbReference type="ARBA" id="ARBA00022771"/>
    </source>
</evidence>
<dbReference type="InterPro" id="IPR041661">
    <property type="entry name" value="ZN622/Rei1/Reh1_Znf-C2H2"/>
</dbReference>
<dbReference type="InterPro" id="IPR040025">
    <property type="entry name" value="Znf622/Rei1/Reh1"/>
</dbReference>
<keyword evidence="12" id="KW-1185">Reference proteome</keyword>
<evidence type="ECO:0000256" key="8">
    <source>
        <dbReference type="ARBA" id="ARBA00034126"/>
    </source>
</evidence>
<keyword evidence="2" id="KW-0963">Cytoplasm</keyword>
<dbReference type="Gene3D" id="3.30.160.60">
    <property type="entry name" value="Classic Zinc Finger"/>
    <property type="match status" value="2"/>
</dbReference>
<dbReference type="Proteomes" id="UP000646827">
    <property type="component" value="Unassembled WGS sequence"/>
</dbReference>
<dbReference type="AlphaFoldDB" id="A0A8H7VDT2"/>
<keyword evidence="6" id="KW-0863">Zinc-finger</keyword>
<dbReference type="Pfam" id="PF12756">
    <property type="entry name" value="zf-C2H2_2"/>
    <property type="match status" value="1"/>
</dbReference>
<dbReference type="PANTHER" id="PTHR13182">
    <property type="entry name" value="ZINC FINGER PROTEIN 622"/>
    <property type="match status" value="1"/>
</dbReference>
<dbReference type="OrthoDB" id="19329at2759"/>
<dbReference type="GO" id="GO:0008270">
    <property type="term" value="F:zinc ion binding"/>
    <property type="evidence" value="ECO:0007669"/>
    <property type="project" value="UniProtKB-KW"/>
</dbReference>
<dbReference type="GO" id="GO:0005737">
    <property type="term" value="C:cytoplasm"/>
    <property type="evidence" value="ECO:0007669"/>
    <property type="project" value="UniProtKB-SubCell"/>
</dbReference>
<gene>
    <name evidence="11" type="ORF">INT45_013836</name>
</gene>
<evidence type="ECO:0000313" key="11">
    <source>
        <dbReference type="EMBL" id="KAG2216725.1"/>
    </source>
</evidence>
<dbReference type="SMART" id="SM00355">
    <property type="entry name" value="ZnF_C2H2"/>
    <property type="match status" value="4"/>
</dbReference>
<evidence type="ECO:0000256" key="1">
    <source>
        <dbReference type="ARBA" id="ARBA00004496"/>
    </source>
</evidence>
<comment type="similarity">
    <text evidence="8">Belongs to the REI1 family.</text>
</comment>
<dbReference type="GO" id="GO:0030687">
    <property type="term" value="C:preribosome, large subunit precursor"/>
    <property type="evidence" value="ECO:0007669"/>
    <property type="project" value="TreeGrafter"/>
</dbReference>
<evidence type="ECO:0000256" key="2">
    <source>
        <dbReference type="ARBA" id="ARBA00022490"/>
    </source>
</evidence>
<evidence type="ECO:0000256" key="5">
    <source>
        <dbReference type="ARBA" id="ARBA00022737"/>
    </source>
</evidence>
<dbReference type="GO" id="GO:0003676">
    <property type="term" value="F:nucleic acid binding"/>
    <property type="evidence" value="ECO:0007669"/>
    <property type="project" value="InterPro"/>
</dbReference>
<evidence type="ECO:0000259" key="10">
    <source>
        <dbReference type="PROSITE" id="PS00028"/>
    </source>
</evidence>
<dbReference type="PANTHER" id="PTHR13182:SF8">
    <property type="entry name" value="CYTOPLASMIC 60S SUBUNIT BIOGENESIS FACTOR ZNF622"/>
    <property type="match status" value="1"/>
</dbReference>
<keyword evidence="4" id="KW-0479">Metal-binding</keyword>
<evidence type="ECO:0000256" key="9">
    <source>
        <dbReference type="SAM" id="MobiDB-lite"/>
    </source>
</evidence>
<accession>A0A8H7VDT2</accession>
<sequence length="427" mass="48961">MEAPKSGLYTCLACQVAFESAEGQRTHYRSDWHRYNLKRKVAELPPVSNSQFQRKAEVVKEAEAPEVKPEPFKGHCGACKKTFGTKNSYDSHIRSKKHKEAVVKQESRVKKQTETTENNNINDKVNDEKEKEINIKETATVEQQQLTEEKKLEMTFTEETTEEEILAKIDEKIKASRRLEETECLFCNNKADSFEDNMSHMTVVHSFFIPDIEYLVDLKGLIKYLGEKVSVGNTCLHCNGKGREYRSLEAVRAHMLDKGHCMIAYESDEDVMELVDFYDFSSSYAELIDEENEDVDAELSNIAQGMRIADDDMSLVLPNGSVVGHRSLKRYYDQKFKPEDSRDSVLINKLIGQYSDMQGYQTPRGGASSSSSHQARGGRFMITDGSKNGIHVRHTEAFKDKRIHEEYKTRVGMQSNKLQKYFRIQIL</sequence>
<protein>
    <recommendedName>
        <fullName evidence="10">C2H2-type domain-containing protein</fullName>
    </recommendedName>
</protein>
<dbReference type="SMART" id="SM00451">
    <property type="entry name" value="ZnF_U1"/>
    <property type="match status" value="2"/>
</dbReference>
<organism evidence="11 12">
    <name type="scientific">Circinella minor</name>
    <dbReference type="NCBI Taxonomy" id="1195481"/>
    <lineage>
        <taxon>Eukaryota</taxon>
        <taxon>Fungi</taxon>
        <taxon>Fungi incertae sedis</taxon>
        <taxon>Mucoromycota</taxon>
        <taxon>Mucoromycotina</taxon>
        <taxon>Mucoromycetes</taxon>
        <taxon>Mucorales</taxon>
        <taxon>Lichtheimiaceae</taxon>
        <taxon>Circinella</taxon>
    </lineage>
</organism>
<dbReference type="EMBL" id="JAEPRB010000367">
    <property type="protein sequence ID" value="KAG2216725.1"/>
    <property type="molecule type" value="Genomic_DNA"/>
</dbReference>
<comment type="caution">
    <text evidence="11">The sequence shown here is derived from an EMBL/GenBank/DDBJ whole genome shotgun (WGS) entry which is preliminary data.</text>
</comment>
<evidence type="ECO:0000313" key="12">
    <source>
        <dbReference type="Proteomes" id="UP000646827"/>
    </source>
</evidence>
<dbReference type="InterPro" id="IPR013087">
    <property type="entry name" value="Znf_C2H2_type"/>
</dbReference>
<reference evidence="11 12" key="1">
    <citation type="submission" date="2020-12" db="EMBL/GenBank/DDBJ databases">
        <title>Metabolic potential, ecology and presence of endohyphal bacteria is reflected in genomic diversity of Mucoromycotina.</title>
        <authorList>
            <person name="Muszewska A."/>
            <person name="Okrasinska A."/>
            <person name="Steczkiewicz K."/>
            <person name="Drgas O."/>
            <person name="Orlowska M."/>
            <person name="Perlinska-Lenart U."/>
            <person name="Aleksandrzak-Piekarczyk T."/>
            <person name="Szatraj K."/>
            <person name="Zielenkiewicz U."/>
            <person name="Pilsyk S."/>
            <person name="Malc E."/>
            <person name="Mieczkowski P."/>
            <person name="Kruszewska J.S."/>
            <person name="Biernat P."/>
            <person name="Pawlowska J."/>
        </authorList>
    </citation>
    <scope>NUCLEOTIDE SEQUENCE [LARGE SCALE GENOMIC DNA]</scope>
    <source>
        <strain evidence="11 12">CBS 142.35</strain>
    </source>
</reference>
<name>A0A8H7VDT2_9FUNG</name>
<feature type="domain" description="C2H2-type" evidence="10">
    <location>
        <begin position="76"/>
        <end position="98"/>
    </location>
</feature>
<dbReference type="InterPro" id="IPR022755">
    <property type="entry name" value="Znf_C2H2_jaz"/>
</dbReference>
<evidence type="ECO:0000256" key="7">
    <source>
        <dbReference type="ARBA" id="ARBA00022833"/>
    </source>
</evidence>
<dbReference type="PROSITE" id="PS00028">
    <property type="entry name" value="ZINC_FINGER_C2H2_1"/>
    <property type="match status" value="2"/>
</dbReference>
<evidence type="ECO:0000256" key="3">
    <source>
        <dbReference type="ARBA" id="ARBA00022517"/>
    </source>
</evidence>
<feature type="region of interest" description="Disordered" evidence="9">
    <location>
        <begin position="358"/>
        <end position="386"/>
    </location>
</feature>
<dbReference type="Pfam" id="PF12171">
    <property type="entry name" value="zf-C2H2_jaz"/>
    <property type="match status" value="1"/>
</dbReference>